<dbReference type="InterPro" id="IPR000697">
    <property type="entry name" value="WH1/EVH1_dom"/>
</dbReference>
<protein>
    <submittedName>
        <fullName evidence="2">Uncharacterized protein LOC114344599 isoform X1</fullName>
    </submittedName>
</protein>
<evidence type="ECO:0000259" key="1">
    <source>
        <dbReference type="Pfam" id="PF00568"/>
    </source>
</evidence>
<evidence type="ECO:0000313" key="2">
    <source>
        <dbReference type="RefSeq" id="XP_028151228.1"/>
    </source>
</evidence>
<proteinExistence type="predicted"/>
<dbReference type="SUPFAM" id="SSF50729">
    <property type="entry name" value="PH domain-like"/>
    <property type="match status" value="1"/>
</dbReference>
<accession>A0A6P7H0H8</accession>
<gene>
    <name evidence="2" type="primary">LOC114344599</name>
</gene>
<reference evidence="2" key="1">
    <citation type="submission" date="2025-08" db="UniProtKB">
        <authorList>
            <consortium name="RefSeq"/>
        </authorList>
    </citation>
    <scope>IDENTIFICATION</scope>
    <source>
        <tissue evidence="2">Whole insect</tissue>
    </source>
</reference>
<dbReference type="AlphaFoldDB" id="A0A6P7H0H8"/>
<dbReference type="GO" id="GO:0017124">
    <property type="term" value="F:SH3 domain binding"/>
    <property type="evidence" value="ECO:0007669"/>
    <property type="project" value="TreeGrafter"/>
</dbReference>
<dbReference type="RefSeq" id="XP_028151228.1">
    <property type="nucleotide sequence ID" value="XM_028295427.1"/>
</dbReference>
<dbReference type="InParanoid" id="A0A6P7H0H8"/>
<dbReference type="Pfam" id="PF00568">
    <property type="entry name" value="WH1"/>
    <property type="match status" value="1"/>
</dbReference>
<dbReference type="Gene3D" id="2.30.29.30">
    <property type="entry name" value="Pleckstrin-homology domain (PH domain)/Phosphotyrosine-binding domain (PTB)"/>
    <property type="match status" value="1"/>
</dbReference>
<dbReference type="PANTHER" id="PTHR11202">
    <property type="entry name" value="SPROUTY-RELATED, EVH1 DOMAIN-CONTAINING PROTEIN FAMILY MEMBER"/>
    <property type="match status" value="1"/>
</dbReference>
<organism evidence="2">
    <name type="scientific">Diabrotica virgifera virgifera</name>
    <name type="common">western corn rootworm</name>
    <dbReference type="NCBI Taxonomy" id="50390"/>
    <lineage>
        <taxon>Eukaryota</taxon>
        <taxon>Metazoa</taxon>
        <taxon>Ecdysozoa</taxon>
        <taxon>Arthropoda</taxon>
        <taxon>Hexapoda</taxon>
        <taxon>Insecta</taxon>
        <taxon>Pterygota</taxon>
        <taxon>Neoptera</taxon>
        <taxon>Endopterygota</taxon>
        <taxon>Coleoptera</taxon>
        <taxon>Polyphaga</taxon>
        <taxon>Cucujiformia</taxon>
        <taxon>Chrysomeloidea</taxon>
        <taxon>Chrysomelidae</taxon>
        <taxon>Galerucinae</taxon>
        <taxon>Diabroticina</taxon>
        <taxon>Diabroticites</taxon>
        <taxon>Diabrotica</taxon>
    </lineage>
</organism>
<name>A0A6P7H0H8_DIAVI</name>
<feature type="domain" description="WH1" evidence="1">
    <location>
        <begin position="60"/>
        <end position="119"/>
    </location>
</feature>
<sequence>MDIMESELYQQLDQLEEEFNVILRKDSDFSLNRLNSNSVTSINSVNSNASRKSEWEDYWACEQSIASARASVMVYDDVNKKWIPSGTSSGLSKVHIYQHTVHQTFRVVGRKLHDHEVTIH</sequence>
<dbReference type="PANTHER" id="PTHR11202:SF22">
    <property type="entry name" value="PROTEIN ENABLED"/>
    <property type="match status" value="1"/>
</dbReference>
<dbReference type="InterPro" id="IPR011993">
    <property type="entry name" value="PH-like_dom_sf"/>
</dbReference>